<dbReference type="GO" id="GO:0016787">
    <property type="term" value="F:hydrolase activity"/>
    <property type="evidence" value="ECO:0007669"/>
    <property type="project" value="UniProtKB-KW"/>
</dbReference>
<keyword evidence="5" id="KW-0119">Carbohydrate metabolism</keyword>
<evidence type="ECO:0000256" key="5">
    <source>
        <dbReference type="ARBA" id="ARBA00023277"/>
    </source>
</evidence>
<dbReference type="EMBL" id="FOXO01000018">
    <property type="protein sequence ID" value="SFQ09756.1"/>
    <property type="molecule type" value="Genomic_DNA"/>
</dbReference>
<dbReference type="InterPro" id="IPR011330">
    <property type="entry name" value="Glyco_hydro/deAcase_b/a-brl"/>
</dbReference>
<protein>
    <submittedName>
        <fullName evidence="6">Predicted glycoside hydrolase or deacetylase ChbG, UPF0249 family</fullName>
    </submittedName>
</protein>
<dbReference type="GO" id="GO:0019213">
    <property type="term" value="F:deacetylase activity"/>
    <property type="evidence" value="ECO:0007669"/>
    <property type="project" value="TreeGrafter"/>
</dbReference>
<keyword evidence="3 6" id="KW-0378">Hydrolase</keyword>
<dbReference type="AlphaFoldDB" id="A0A1I5VRW5"/>
<dbReference type="GO" id="GO:0005975">
    <property type="term" value="P:carbohydrate metabolic process"/>
    <property type="evidence" value="ECO:0007669"/>
    <property type="project" value="InterPro"/>
</dbReference>
<dbReference type="Pfam" id="PF04794">
    <property type="entry name" value="YdjC"/>
    <property type="match status" value="1"/>
</dbReference>
<dbReference type="PANTHER" id="PTHR31609">
    <property type="entry name" value="YDJC DEACETYLASE FAMILY MEMBER"/>
    <property type="match status" value="1"/>
</dbReference>
<evidence type="ECO:0000256" key="2">
    <source>
        <dbReference type="ARBA" id="ARBA00022723"/>
    </source>
</evidence>
<accession>A0A1I5VRW5</accession>
<gene>
    <name evidence="6" type="ORF">SAMN04487928_11866</name>
</gene>
<comment type="cofactor">
    <cofactor evidence="1">
        <name>Mg(2+)</name>
        <dbReference type="ChEBI" id="CHEBI:18420"/>
    </cofactor>
</comment>
<keyword evidence="4" id="KW-0460">Magnesium</keyword>
<dbReference type="OrthoDB" id="9774177at2"/>
<evidence type="ECO:0000313" key="6">
    <source>
        <dbReference type="EMBL" id="SFQ09756.1"/>
    </source>
</evidence>
<dbReference type="Gene3D" id="3.20.20.370">
    <property type="entry name" value="Glycoside hydrolase/deacetylase"/>
    <property type="match status" value="1"/>
</dbReference>
<dbReference type="GO" id="GO:0046872">
    <property type="term" value="F:metal ion binding"/>
    <property type="evidence" value="ECO:0007669"/>
    <property type="project" value="UniProtKB-KW"/>
</dbReference>
<dbReference type="PANTHER" id="PTHR31609:SF1">
    <property type="entry name" value="CARBOHYDRATE DEACETYLASE"/>
    <property type="match status" value="1"/>
</dbReference>
<sequence length="319" mass="36603">MIPENGRFLGGQKKLIKFWEELFLVEYHADDYGLFPEQSRHIIDCYHNGALNGISIMPNSPHLKECMDAIEDIRKDLFVTVHLNFVEGKPLTGDKASRLINSDGNFDIGFIKLLVMSYVPVLRLLYSKQVKKEVEAQIEACRLYMNDGVFRIDGHVHYHMIPVIFDAVMDVIKEKNLQVSYIRFPKEEISIYKKAASKLTGISFVNVLKVLILNFLSARNKRKYRNELDSLKTEDKLFMGVMMSGHMFYENVKACLPFAGEILADRGKNSMEILFHPGDVSNSKDIALLTSKDDYNFLTSENRFKEAEALKKFGGNLKR</sequence>
<proteinExistence type="predicted"/>
<evidence type="ECO:0000256" key="3">
    <source>
        <dbReference type="ARBA" id="ARBA00022801"/>
    </source>
</evidence>
<evidence type="ECO:0000256" key="1">
    <source>
        <dbReference type="ARBA" id="ARBA00001946"/>
    </source>
</evidence>
<dbReference type="Proteomes" id="UP000182624">
    <property type="component" value="Unassembled WGS sequence"/>
</dbReference>
<dbReference type="SUPFAM" id="SSF88713">
    <property type="entry name" value="Glycoside hydrolase/deacetylase"/>
    <property type="match status" value="1"/>
</dbReference>
<reference evidence="7" key="1">
    <citation type="submission" date="2016-10" db="EMBL/GenBank/DDBJ databases">
        <authorList>
            <person name="Varghese N."/>
            <person name="Submissions S."/>
        </authorList>
    </citation>
    <scope>NUCLEOTIDE SEQUENCE [LARGE SCALE GENOMIC DNA]</scope>
    <source>
        <strain evidence="7">P18</strain>
    </source>
</reference>
<name>A0A1I5VRW5_9FIRM</name>
<evidence type="ECO:0000313" key="7">
    <source>
        <dbReference type="Proteomes" id="UP000182624"/>
    </source>
</evidence>
<dbReference type="InterPro" id="IPR006879">
    <property type="entry name" value="YdjC-like"/>
</dbReference>
<keyword evidence="2" id="KW-0479">Metal-binding</keyword>
<keyword evidence="7" id="KW-1185">Reference proteome</keyword>
<evidence type="ECO:0000256" key="4">
    <source>
        <dbReference type="ARBA" id="ARBA00022842"/>
    </source>
</evidence>
<organism evidence="6 7">
    <name type="scientific">Butyrivibrio proteoclasticus</name>
    <dbReference type="NCBI Taxonomy" id="43305"/>
    <lineage>
        <taxon>Bacteria</taxon>
        <taxon>Bacillati</taxon>
        <taxon>Bacillota</taxon>
        <taxon>Clostridia</taxon>
        <taxon>Lachnospirales</taxon>
        <taxon>Lachnospiraceae</taxon>
        <taxon>Butyrivibrio</taxon>
    </lineage>
</organism>